<dbReference type="STRING" id="1227455.C449_12088"/>
<evidence type="ECO:0000313" key="3">
    <source>
        <dbReference type="EMBL" id="EMA44266.1"/>
    </source>
</evidence>
<protein>
    <submittedName>
        <fullName evidence="3">Zinc finger SWIM domain-containing protein</fullName>
    </submittedName>
</protein>
<reference evidence="3 4" key="1">
    <citation type="journal article" date="2014" name="PLoS Genet.">
        <title>Phylogenetically driven sequencing of extremely halophilic archaea reveals strategies for static and dynamic osmo-response.</title>
        <authorList>
            <person name="Becker E.A."/>
            <person name="Seitzer P.M."/>
            <person name="Tritt A."/>
            <person name="Larsen D."/>
            <person name="Krusor M."/>
            <person name="Yao A.I."/>
            <person name="Wu D."/>
            <person name="Madern D."/>
            <person name="Eisen J.A."/>
            <person name="Darling A.E."/>
            <person name="Facciotti M.T."/>
        </authorList>
    </citation>
    <scope>NUCLEOTIDE SEQUENCE [LARGE SCALE GENOMIC DNA]</scope>
    <source>
        <strain evidence="3 4">DSM 5350</strain>
    </source>
</reference>
<evidence type="ECO:0000259" key="2">
    <source>
        <dbReference type="PROSITE" id="PS50966"/>
    </source>
</evidence>
<dbReference type="PATRIC" id="fig|1227455.4.peg.2475"/>
<name>M0MEW8_9EURY</name>
<accession>M0MEW8</accession>
<dbReference type="GO" id="GO:0008270">
    <property type="term" value="F:zinc ion binding"/>
    <property type="evidence" value="ECO:0007669"/>
    <property type="project" value="UniProtKB-KW"/>
</dbReference>
<dbReference type="AlphaFoldDB" id="M0MEW8"/>
<organism evidence="3 4">
    <name type="scientific">Halococcus saccharolyticus DSM 5350</name>
    <dbReference type="NCBI Taxonomy" id="1227455"/>
    <lineage>
        <taxon>Archaea</taxon>
        <taxon>Methanobacteriati</taxon>
        <taxon>Methanobacteriota</taxon>
        <taxon>Stenosarchaea group</taxon>
        <taxon>Halobacteria</taxon>
        <taxon>Halobacteriales</taxon>
        <taxon>Halococcaceae</taxon>
        <taxon>Halococcus</taxon>
    </lineage>
</organism>
<dbReference type="PROSITE" id="PS50966">
    <property type="entry name" value="ZF_SWIM"/>
    <property type="match status" value="1"/>
</dbReference>
<dbReference type="EMBL" id="AOMD01000025">
    <property type="protein sequence ID" value="EMA44266.1"/>
    <property type="molecule type" value="Genomic_DNA"/>
</dbReference>
<feature type="domain" description="SWIM-type" evidence="2">
    <location>
        <begin position="70"/>
        <end position="102"/>
    </location>
</feature>
<dbReference type="InterPro" id="IPR007527">
    <property type="entry name" value="Znf_SWIM"/>
</dbReference>
<comment type="caution">
    <text evidence="3">The sequence shown here is derived from an EMBL/GenBank/DDBJ whole genome shotgun (WGS) entry which is preliminary data.</text>
</comment>
<keyword evidence="1" id="KW-0863">Zinc-finger</keyword>
<gene>
    <name evidence="3" type="ORF">C449_12088</name>
</gene>
<keyword evidence="1" id="KW-0862">Zinc</keyword>
<dbReference type="InParanoid" id="M0MEW8"/>
<keyword evidence="4" id="KW-1185">Reference proteome</keyword>
<proteinExistence type="predicted"/>
<evidence type="ECO:0000256" key="1">
    <source>
        <dbReference type="PROSITE-ProRule" id="PRU00325"/>
    </source>
</evidence>
<evidence type="ECO:0000313" key="4">
    <source>
        <dbReference type="Proteomes" id="UP000011669"/>
    </source>
</evidence>
<keyword evidence="1" id="KW-0479">Metal-binding</keyword>
<sequence length="173" mass="18178">MDTEAGCLVETKTAMAISVSGQEKGIDTGHAEQEPALTEARYRRATTEEMDAEPVAPAIYDVHSASGETYRIELESGYCGCADTTFRGLGCKHSQRAALAALFDDVQRNTRFVARVAAFAAEHGCEHDVRGCAGPTLVGKRGYPCTGCVAATGGDDWTVWTALVGDTGAGAGR</sequence>
<dbReference type="Proteomes" id="UP000011669">
    <property type="component" value="Unassembled WGS sequence"/>
</dbReference>